<dbReference type="EMBL" id="JAGIZQ010000007">
    <property type="protein sequence ID" value="KAH6617337.1"/>
    <property type="molecule type" value="Genomic_DNA"/>
</dbReference>
<evidence type="ECO:0000313" key="1">
    <source>
        <dbReference type="EMBL" id="KAH6617337.1"/>
    </source>
</evidence>
<reference evidence="1 2" key="1">
    <citation type="journal article" date="2021" name="Nat. Commun.">
        <title>Genetic determinants of endophytism in the Arabidopsis root mycobiome.</title>
        <authorList>
            <person name="Mesny F."/>
            <person name="Miyauchi S."/>
            <person name="Thiergart T."/>
            <person name="Pickel B."/>
            <person name="Atanasova L."/>
            <person name="Karlsson M."/>
            <person name="Huettel B."/>
            <person name="Barry K.W."/>
            <person name="Haridas S."/>
            <person name="Chen C."/>
            <person name="Bauer D."/>
            <person name="Andreopoulos W."/>
            <person name="Pangilinan J."/>
            <person name="LaButti K."/>
            <person name="Riley R."/>
            <person name="Lipzen A."/>
            <person name="Clum A."/>
            <person name="Drula E."/>
            <person name="Henrissat B."/>
            <person name="Kohler A."/>
            <person name="Grigoriev I.V."/>
            <person name="Martin F.M."/>
            <person name="Hacquard S."/>
        </authorList>
    </citation>
    <scope>NUCLEOTIDE SEQUENCE [LARGE SCALE GENOMIC DNA]</scope>
    <source>
        <strain evidence="1 2">MPI-SDFR-AT-0079</strain>
    </source>
</reference>
<keyword evidence="2" id="KW-1185">Reference proteome</keyword>
<comment type="caution">
    <text evidence="1">The sequence shown here is derived from an EMBL/GenBank/DDBJ whole genome shotgun (WGS) entry which is preliminary data.</text>
</comment>
<name>A0ACB7NX93_9PEZI</name>
<sequence>MCKAIIGHCQCMGCLDQLVPGSLRRVDFCDTKQEELAGLWIHTEPERARTQLIPCKNLTFQRVGDPDACHSKGKKKEGVKQEDANKQLPVAEGAQEIPTEAAHYPTNRFTPINAAQIARAAMGVLETAESGHAQGVITIEDDVGDADDADDVDDSGDNMDIDSPEAGASAATGKLPASSPRAADSPKTRGTGKAVASSSHPSTPTKINKGKQPATTTTNPATPWAVTTTPTKRSTPYTTTTGTIASSSSSTTTPTHPHAHTTPTRSGSSSSSSSSSSKRTPLPTTRPSTPRVRQAEAAFAAAELADRVSRGAWTHEETVKLLLLRGRGVGYEDMREFLPGRDAASCLDRLAGLAVKHGSTSGPRDVNATFAKGFHAPEQTPTTATGSHGPQRATIIAKGPIPPGGQQPYPRGPLPPARTNVRDQSGSWWIHPLVPLLSAGTHFGGVWCLGLITGRSMYTRRKRGANNSAEEHRLAAGSQLTFYSADLPTTRGMLTTKSTDKW</sequence>
<gene>
    <name evidence="1" type="ORF">F5144DRAFT_596378</name>
</gene>
<accession>A0ACB7NX93</accession>
<proteinExistence type="predicted"/>
<protein>
    <submittedName>
        <fullName evidence="1">Uncharacterized protein</fullName>
    </submittedName>
</protein>
<dbReference type="Proteomes" id="UP000724584">
    <property type="component" value="Unassembled WGS sequence"/>
</dbReference>
<organism evidence="1 2">
    <name type="scientific">Chaetomium tenue</name>
    <dbReference type="NCBI Taxonomy" id="1854479"/>
    <lineage>
        <taxon>Eukaryota</taxon>
        <taxon>Fungi</taxon>
        <taxon>Dikarya</taxon>
        <taxon>Ascomycota</taxon>
        <taxon>Pezizomycotina</taxon>
        <taxon>Sordariomycetes</taxon>
        <taxon>Sordariomycetidae</taxon>
        <taxon>Sordariales</taxon>
        <taxon>Chaetomiaceae</taxon>
        <taxon>Chaetomium</taxon>
    </lineage>
</organism>
<evidence type="ECO:0000313" key="2">
    <source>
        <dbReference type="Proteomes" id="UP000724584"/>
    </source>
</evidence>